<proteinExistence type="predicted"/>
<keyword evidence="3" id="KW-1185">Reference proteome</keyword>
<dbReference type="Proteomes" id="UP000324832">
    <property type="component" value="Unassembled WGS sequence"/>
</dbReference>
<dbReference type="EMBL" id="FZQP02004023">
    <property type="protein sequence ID" value="VVC99261.1"/>
    <property type="molecule type" value="Genomic_DNA"/>
</dbReference>
<dbReference type="AlphaFoldDB" id="A0A5E4QNL7"/>
<evidence type="ECO:0000256" key="1">
    <source>
        <dbReference type="SAM" id="MobiDB-lite"/>
    </source>
</evidence>
<reference evidence="2 3" key="1">
    <citation type="submission" date="2017-07" db="EMBL/GenBank/DDBJ databases">
        <authorList>
            <person name="Talla V."/>
            <person name="Backstrom N."/>
        </authorList>
    </citation>
    <scope>NUCLEOTIDE SEQUENCE [LARGE SCALE GENOMIC DNA]</scope>
</reference>
<name>A0A5E4QNL7_9NEOP</name>
<evidence type="ECO:0000313" key="2">
    <source>
        <dbReference type="EMBL" id="VVC99261.1"/>
    </source>
</evidence>
<organism evidence="2 3">
    <name type="scientific">Leptidea sinapis</name>
    <dbReference type="NCBI Taxonomy" id="189913"/>
    <lineage>
        <taxon>Eukaryota</taxon>
        <taxon>Metazoa</taxon>
        <taxon>Ecdysozoa</taxon>
        <taxon>Arthropoda</taxon>
        <taxon>Hexapoda</taxon>
        <taxon>Insecta</taxon>
        <taxon>Pterygota</taxon>
        <taxon>Neoptera</taxon>
        <taxon>Endopterygota</taxon>
        <taxon>Lepidoptera</taxon>
        <taxon>Glossata</taxon>
        <taxon>Ditrysia</taxon>
        <taxon>Papilionoidea</taxon>
        <taxon>Pieridae</taxon>
        <taxon>Dismorphiinae</taxon>
        <taxon>Leptidea</taxon>
    </lineage>
</organism>
<feature type="region of interest" description="Disordered" evidence="1">
    <location>
        <begin position="91"/>
        <end position="157"/>
    </location>
</feature>
<protein>
    <submittedName>
        <fullName evidence="2">Uncharacterized protein</fullName>
    </submittedName>
</protein>
<sequence>MLVLILAVLSLAEGFPAANHVNLYSNLKHPCPATDPWLRPWPAPGSWCSWQVAQQWLCLRPTPALWPYPWPTPGNIKPYPFGPQNPADVPWAPPYPWGPQNPKDEPWAPPHPSVPQNPTDVPWAPPHPSGPQNPSDVPWTPPYPWGPQNPNNEPWATPNLKSFKFQLLSRHPCRKFCTPKKARLSLIYLYFVPSSKTVNRSR</sequence>
<gene>
    <name evidence="2" type="ORF">LSINAPIS_LOCUS10169</name>
</gene>
<accession>A0A5E4QNL7</accession>
<evidence type="ECO:0000313" key="3">
    <source>
        <dbReference type="Proteomes" id="UP000324832"/>
    </source>
</evidence>